<name>A0A7C9RV08_9PSEU</name>
<evidence type="ECO:0000313" key="3">
    <source>
        <dbReference type="EMBL" id="NGY63590.1"/>
    </source>
</evidence>
<comment type="caution">
    <text evidence="3">The sequence shown here is derived from an EMBL/GenBank/DDBJ whole genome shotgun (WGS) entry which is preliminary data.</text>
</comment>
<dbReference type="InterPro" id="IPR036397">
    <property type="entry name" value="RNaseH_sf"/>
</dbReference>
<proteinExistence type="predicted"/>
<reference evidence="3 4" key="1">
    <citation type="submission" date="2020-03" db="EMBL/GenBank/DDBJ databases">
        <title>Isolation and identification of active actinomycetes.</title>
        <authorList>
            <person name="Sun X."/>
        </authorList>
    </citation>
    <scope>NUCLEOTIDE SEQUENCE [LARGE SCALE GENOMIC DNA]</scope>
    <source>
        <strain evidence="3 4">NEAU-D13</strain>
    </source>
</reference>
<organism evidence="3 4">
    <name type="scientific">Lentzea alba</name>
    <dbReference type="NCBI Taxonomy" id="2714351"/>
    <lineage>
        <taxon>Bacteria</taxon>
        <taxon>Bacillati</taxon>
        <taxon>Actinomycetota</taxon>
        <taxon>Actinomycetes</taxon>
        <taxon>Pseudonocardiales</taxon>
        <taxon>Pseudonocardiaceae</taxon>
        <taxon>Lentzea</taxon>
    </lineage>
</organism>
<dbReference type="GO" id="GO:0015074">
    <property type="term" value="P:DNA integration"/>
    <property type="evidence" value="ECO:0007669"/>
    <property type="project" value="InterPro"/>
</dbReference>
<dbReference type="NCBIfam" id="NF033577">
    <property type="entry name" value="transpos_IS481"/>
    <property type="match status" value="1"/>
</dbReference>
<sequence>MTHANAPLTPVGRLRLARCVVDEGWPLRRAAERFQVSVSTAKRWADRYRDEGEPGMADRSSRPHTSPGRTPTRIERRIIKVRLARRWGPARIAFLLRLVPSTVHRVLTRFGLARLAYLDRATAQPVRRYERATPGELVHVDIKKLGNIPDGGGHRVTSRQAGKRHRTRTPGKTLDRNGNSHVGYSYLHNAVDDHSRLAYSEILPDEKKETAVAFWQRAQIFFDTNGITVERVLTDNGACYKSLLWRDTLTTAGITHKRTRPYRPQTNGKVERFNRTLLDEWAYARPYRTETERRAELPRWLHTYNHHRGHTALAGLPPASRVPNLSGQYT</sequence>
<dbReference type="InterPro" id="IPR009057">
    <property type="entry name" value="Homeodomain-like_sf"/>
</dbReference>
<dbReference type="Gene3D" id="3.30.420.10">
    <property type="entry name" value="Ribonuclease H-like superfamily/Ribonuclease H"/>
    <property type="match status" value="1"/>
</dbReference>
<dbReference type="InterPro" id="IPR047656">
    <property type="entry name" value="IS481-like_transpos"/>
</dbReference>
<feature type="region of interest" description="Disordered" evidence="1">
    <location>
        <begin position="148"/>
        <end position="179"/>
    </location>
</feature>
<dbReference type="Pfam" id="PF13011">
    <property type="entry name" value="LZ_Tnp_IS481"/>
    <property type="match status" value="1"/>
</dbReference>
<keyword evidence="4" id="KW-1185">Reference proteome</keyword>
<dbReference type="RefSeq" id="WP_166052131.1">
    <property type="nucleotide sequence ID" value="NZ_JAAMPJ010000010.1"/>
</dbReference>
<dbReference type="Pfam" id="PF13683">
    <property type="entry name" value="rve_3"/>
    <property type="match status" value="1"/>
</dbReference>
<evidence type="ECO:0000256" key="1">
    <source>
        <dbReference type="SAM" id="MobiDB-lite"/>
    </source>
</evidence>
<dbReference type="GO" id="GO:0003676">
    <property type="term" value="F:nucleic acid binding"/>
    <property type="evidence" value="ECO:0007669"/>
    <property type="project" value="InterPro"/>
</dbReference>
<gene>
    <name evidence="3" type="ORF">G7043_32190</name>
</gene>
<feature type="domain" description="Integrase catalytic" evidence="2">
    <location>
        <begin position="166"/>
        <end position="326"/>
    </location>
</feature>
<dbReference type="SUPFAM" id="SSF46689">
    <property type="entry name" value="Homeodomain-like"/>
    <property type="match status" value="1"/>
</dbReference>
<feature type="region of interest" description="Disordered" evidence="1">
    <location>
        <begin position="47"/>
        <end position="72"/>
    </location>
</feature>
<dbReference type="InterPro" id="IPR012337">
    <property type="entry name" value="RNaseH-like_sf"/>
</dbReference>
<dbReference type="PANTHER" id="PTHR35004:SF6">
    <property type="entry name" value="TRANSPOSASE"/>
    <property type="match status" value="1"/>
</dbReference>
<dbReference type="AlphaFoldDB" id="A0A7C9RV08"/>
<protein>
    <submittedName>
        <fullName evidence="3">IS481 family transposase</fullName>
    </submittedName>
</protein>
<evidence type="ECO:0000259" key="2">
    <source>
        <dbReference type="PROSITE" id="PS50994"/>
    </source>
</evidence>
<dbReference type="SUPFAM" id="SSF53098">
    <property type="entry name" value="Ribonuclease H-like"/>
    <property type="match status" value="1"/>
</dbReference>
<dbReference type="EMBL" id="JAAMPJ010000010">
    <property type="protein sequence ID" value="NGY63590.1"/>
    <property type="molecule type" value="Genomic_DNA"/>
</dbReference>
<dbReference type="PANTHER" id="PTHR35004">
    <property type="entry name" value="TRANSPOSASE RV3428C-RELATED"/>
    <property type="match status" value="1"/>
</dbReference>
<evidence type="ECO:0000313" key="4">
    <source>
        <dbReference type="Proteomes" id="UP000481360"/>
    </source>
</evidence>
<dbReference type="InterPro" id="IPR024967">
    <property type="entry name" value="DNA-bd_IS481-type"/>
</dbReference>
<dbReference type="Proteomes" id="UP000481360">
    <property type="component" value="Unassembled WGS sequence"/>
</dbReference>
<accession>A0A7C9RV08</accession>
<dbReference type="InterPro" id="IPR001584">
    <property type="entry name" value="Integrase_cat-core"/>
</dbReference>
<dbReference type="PROSITE" id="PS50994">
    <property type="entry name" value="INTEGRASE"/>
    <property type="match status" value="1"/>
</dbReference>